<dbReference type="EMBL" id="JAIQCV010000001">
    <property type="protein sequence ID" value="KAH1129956.1"/>
    <property type="molecule type" value="Genomic_DNA"/>
</dbReference>
<dbReference type="AlphaFoldDB" id="A0A9D3WJ56"/>
<organism evidence="2 3">
    <name type="scientific">Gossypium stocksii</name>
    <dbReference type="NCBI Taxonomy" id="47602"/>
    <lineage>
        <taxon>Eukaryota</taxon>
        <taxon>Viridiplantae</taxon>
        <taxon>Streptophyta</taxon>
        <taxon>Embryophyta</taxon>
        <taxon>Tracheophyta</taxon>
        <taxon>Spermatophyta</taxon>
        <taxon>Magnoliopsida</taxon>
        <taxon>eudicotyledons</taxon>
        <taxon>Gunneridae</taxon>
        <taxon>Pentapetalae</taxon>
        <taxon>rosids</taxon>
        <taxon>malvids</taxon>
        <taxon>Malvales</taxon>
        <taxon>Malvaceae</taxon>
        <taxon>Malvoideae</taxon>
        <taxon>Gossypium</taxon>
    </lineage>
</organism>
<feature type="domain" description="Retrovirus-related Pol polyprotein from transposon TNT 1-94-like beta-barrel" evidence="1">
    <location>
        <begin position="23"/>
        <end position="53"/>
    </location>
</feature>
<dbReference type="InterPro" id="IPR054722">
    <property type="entry name" value="PolX-like_BBD"/>
</dbReference>
<dbReference type="Proteomes" id="UP000828251">
    <property type="component" value="Unassembled WGS sequence"/>
</dbReference>
<reference evidence="2 3" key="1">
    <citation type="journal article" date="2021" name="Plant Biotechnol. J.">
        <title>Multi-omics assisted identification of the key and species-specific regulatory components of drought-tolerant mechanisms in Gossypium stocksii.</title>
        <authorList>
            <person name="Yu D."/>
            <person name="Ke L."/>
            <person name="Zhang D."/>
            <person name="Wu Y."/>
            <person name="Sun Y."/>
            <person name="Mei J."/>
            <person name="Sun J."/>
            <person name="Sun Y."/>
        </authorList>
    </citation>
    <scope>NUCLEOTIDE SEQUENCE [LARGE SCALE GENOMIC DNA]</scope>
    <source>
        <strain evidence="3">cv. E1</strain>
        <tissue evidence="2">Leaf</tissue>
    </source>
</reference>
<keyword evidence="3" id="KW-1185">Reference proteome</keyword>
<gene>
    <name evidence="2" type="ORF">J1N35_001334</name>
</gene>
<dbReference type="OrthoDB" id="1748702at2759"/>
<sequence>MARSQIKENEYCFKVNYSRKNLWYLNSGCLRHMTSDKSHFINLKPKMEEKLRLVTTLQNKLKE</sequence>
<evidence type="ECO:0000313" key="3">
    <source>
        <dbReference type="Proteomes" id="UP000828251"/>
    </source>
</evidence>
<protein>
    <recommendedName>
        <fullName evidence="1">Retrovirus-related Pol polyprotein from transposon TNT 1-94-like beta-barrel domain-containing protein</fullName>
    </recommendedName>
</protein>
<accession>A0A9D3WJ56</accession>
<proteinExistence type="predicted"/>
<evidence type="ECO:0000259" key="1">
    <source>
        <dbReference type="Pfam" id="PF22936"/>
    </source>
</evidence>
<comment type="caution">
    <text evidence="2">The sequence shown here is derived from an EMBL/GenBank/DDBJ whole genome shotgun (WGS) entry which is preliminary data.</text>
</comment>
<evidence type="ECO:0000313" key="2">
    <source>
        <dbReference type="EMBL" id="KAH1129956.1"/>
    </source>
</evidence>
<name>A0A9D3WJ56_9ROSI</name>
<dbReference type="Pfam" id="PF22936">
    <property type="entry name" value="Pol_BBD"/>
    <property type="match status" value="1"/>
</dbReference>